<dbReference type="GO" id="GO:0000976">
    <property type="term" value="F:transcription cis-regulatory region binding"/>
    <property type="evidence" value="ECO:0007669"/>
    <property type="project" value="TreeGrafter"/>
</dbReference>
<dbReference type="SUPFAM" id="SSF53822">
    <property type="entry name" value="Periplasmic binding protein-like I"/>
    <property type="match status" value="1"/>
</dbReference>
<dbReference type="Pfam" id="PF00356">
    <property type="entry name" value="LacI"/>
    <property type="match status" value="1"/>
</dbReference>
<dbReference type="SMART" id="SM00354">
    <property type="entry name" value="HTH_LACI"/>
    <property type="match status" value="1"/>
</dbReference>
<dbReference type="RefSeq" id="WP_184451901.1">
    <property type="nucleotide sequence ID" value="NZ_JACHMK010000001.1"/>
</dbReference>
<feature type="domain" description="HTH lacI-type" evidence="5">
    <location>
        <begin position="8"/>
        <end position="62"/>
    </location>
</feature>
<dbReference type="PANTHER" id="PTHR30146">
    <property type="entry name" value="LACI-RELATED TRANSCRIPTIONAL REPRESSOR"/>
    <property type="match status" value="1"/>
</dbReference>
<evidence type="ECO:0000313" key="7">
    <source>
        <dbReference type="Proteomes" id="UP000617426"/>
    </source>
</evidence>
<evidence type="ECO:0000313" key="6">
    <source>
        <dbReference type="EMBL" id="MBB6334124.1"/>
    </source>
</evidence>
<dbReference type="AlphaFoldDB" id="A0A923E5W2"/>
<dbReference type="SUPFAM" id="SSF47413">
    <property type="entry name" value="lambda repressor-like DNA-binding domains"/>
    <property type="match status" value="1"/>
</dbReference>
<dbReference type="PANTHER" id="PTHR30146:SF153">
    <property type="entry name" value="LACTOSE OPERON REPRESSOR"/>
    <property type="match status" value="1"/>
</dbReference>
<dbReference type="InterPro" id="IPR010982">
    <property type="entry name" value="Lambda_DNA-bd_dom_sf"/>
</dbReference>
<dbReference type="EMBL" id="JACHMK010000001">
    <property type="protein sequence ID" value="MBB6334124.1"/>
    <property type="molecule type" value="Genomic_DNA"/>
</dbReference>
<feature type="region of interest" description="Disordered" evidence="4">
    <location>
        <begin position="314"/>
        <end position="339"/>
    </location>
</feature>
<dbReference type="Gene3D" id="1.10.260.40">
    <property type="entry name" value="lambda repressor-like DNA-binding domains"/>
    <property type="match status" value="1"/>
</dbReference>
<sequence>MPRPRRAVTQTDVAREAGVSRGLVSLALAGSPLVADATREHIEETAHRLGYRVNRTASSLASGRTGLIGLVLPDLRNPFFDFIADALRAAAREAGFRLLIVVGRAAEDAAEAIDTLVSMRVEGVVLVSSAMSDERIRVLAETIPVCVIGGQSAGGFVDTVRLDERAAARAVVDHLVEAGAQAFLYLAPRPEDDPNAEERGRALAQAAEASGLPFEILTRNPLGAVPLEDEIARAAVALGRVGVVAHNDVVALDASAAIAASGMRVPLVSYDDTYLARLPEFSLTSVEQPAERMSRDAIRFLCERTGRMPLTAAGAAAGAVGTPGGDEEGEGPSMPGRDLIVPPVLAVRASSTALS</sequence>
<evidence type="ECO:0000256" key="4">
    <source>
        <dbReference type="SAM" id="MobiDB-lite"/>
    </source>
</evidence>
<dbReference type="InterPro" id="IPR046335">
    <property type="entry name" value="LacI/GalR-like_sensor"/>
</dbReference>
<dbReference type="GO" id="GO:0003700">
    <property type="term" value="F:DNA-binding transcription factor activity"/>
    <property type="evidence" value="ECO:0007669"/>
    <property type="project" value="TreeGrafter"/>
</dbReference>
<keyword evidence="1" id="KW-0805">Transcription regulation</keyword>
<dbReference type="Proteomes" id="UP000617426">
    <property type="component" value="Unassembled WGS sequence"/>
</dbReference>
<name>A0A923E5W2_9ACTO</name>
<dbReference type="InterPro" id="IPR000843">
    <property type="entry name" value="HTH_LacI"/>
</dbReference>
<evidence type="ECO:0000256" key="3">
    <source>
        <dbReference type="ARBA" id="ARBA00023163"/>
    </source>
</evidence>
<protein>
    <submittedName>
        <fullName evidence="6">DNA-binding LacI/PurR family transcriptional regulator</fullName>
    </submittedName>
</protein>
<reference evidence="6" key="1">
    <citation type="submission" date="2020-08" db="EMBL/GenBank/DDBJ databases">
        <title>Sequencing the genomes of 1000 actinobacteria strains.</title>
        <authorList>
            <person name="Klenk H.-P."/>
        </authorList>
    </citation>
    <scope>NUCLEOTIDE SEQUENCE</scope>
    <source>
        <strain evidence="6">DSM 10695</strain>
    </source>
</reference>
<dbReference type="InterPro" id="IPR028082">
    <property type="entry name" value="Peripla_BP_I"/>
</dbReference>
<evidence type="ECO:0000259" key="5">
    <source>
        <dbReference type="PROSITE" id="PS50932"/>
    </source>
</evidence>
<proteinExistence type="predicted"/>
<comment type="caution">
    <text evidence="6">The sequence shown here is derived from an EMBL/GenBank/DDBJ whole genome shotgun (WGS) entry which is preliminary data.</text>
</comment>
<accession>A0A923E5W2</accession>
<evidence type="ECO:0000256" key="2">
    <source>
        <dbReference type="ARBA" id="ARBA00023125"/>
    </source>
</evidence>
<dbReference type="CDD" id="cd06267">
    <property type="entry name" value="PBP1_LacI_sugar_binding-like"/>
    <property type="match status" value="1"/>
</dbReference>
<evidence type="ECO:0000256" key="1">
    <source>
        <dbReference type="ARBA" id="ARBA00023015"/>
    </source>
</evidence>
<keyword evidence="3" id="KW-0804">Transcription</keyword>
<gene>
    <name evidence="6" type="ORF">HD592_000689</name>
</gene>
<dbReference type="CDD" id="cd01392">
    <property type="entry name" value="HTH_LacI"/>
    <property type="match status" value="1"/>
</dbReference>
<keyword evidence="2 6" id="KW-0238">DNA-binding</keyword>
<organism evidence="6 7">
    <name type="scientific">Schaalia hyovaginalis</name>
    <dbReference type="NCBI Taxonomy" id="29316"/>
    <lineage>
        <taxon>Bacteria</taxon>
        <taxon>Bacillati</taxon>
        <taxon>Actinomycetota</taxon>
        <taxon>Actinomycetes</taxon>
        <taxon>Actinomycetales</taxon>
        <taxon>Actinomycetaceae</taxon>
        <taxon>Schaalia</taxon>
    </lineage>
</organism>
<keyword evidence="7" id="KW-1185">Reference proteome</keyword>
<dbReference type="Pfam" id="PF13377">
    <property type="entry name" value="Peripla_BP_3"/>
    <property type="match status" value="1"/>
</dbReference>
<dbReference type="PROSITE" id="PS50932">
    <property type="entry name" value="HTH_LACI_2"/>
    <property type="match status" value="1"/>
</dbReference>
<dbReference type="Gene3D" id="3.40.50.2300">
    <property type="match status" value="2"/>
</dbReference>